<evidence type="ECO:0000313" key="1">
    <source>
        <dbReference type="EMBL" id="AKV40664.1"/>
    </source>
</evidence>
<organism evidence="1 2">
    <name type="scientific">Testudinid alphaherpesvirus 3</name>
    <dbReference type="NCBI Taxonomy" id="2560801"/>
    <lineage>
        <taxon>Viruses</taxon>
        <taxon>Duplodnaviria</taxon>
        <taxon>Heunggongvirae</taxon>
        <taxon>Peploviricota</taxon>
        <taxon>Herviviricetes</taxon>
        <taxon>Herpesvirales</taxon>
        <taxon>Orthoherpesviridae</taxon>
        <taxon>Alphaherpesvirinae</taxon>
        <taxon>Scutavirus</taxon>
        <taxon>Scutavirus testudinidalpha3</taxon>
    </lineage>
</organism>
<name>A0A0K1R182_9ALPH</name>
<gene>
    <name evidence="1" type="primary">ORF17</name>
</gene>
<protein>
    <submittedName>
        <fullName evidence="1">Uncharacterized protein</fullName>
    </submittedName>
</protein>
<reference evidence="1 2" key="1">
    <citation type="journal article" date="2015" name="PLoS ONE">
        <title>A Genomic Approach to Unravel Host-Pathogen Interaction in Chelonians: The Example of Testudinid Herpesvirus 3.</title>
        <authorList>
            <person name="Origgi F.C."/>
            <person name="Tecilla M."/>
            <person name="Pilo P."/>
            <person name="Aloisio F."/>
            <person name="Otten P."/>
            <person name="Aguilar-Bultet L."/>
            <person name="Sattler U."/>
            <person name="Roccabianca P."/>
            <person name="Romero C.H."/>
            <person name="Bloom D.C."/>
            <person name="Jacobson E.R."/>
        </authorList>
    </citation>
    <scope>NUCLEOTIDE SEQUENCE [LARGE SCALE GENOMIC DNA]</scope>
    <source>
        <strain evidence="1">US1976/98</strain>
    </source>
</reference>
<dbReference type="Proteomes" id="UP000100290">
    <property type="component" value="Segment"/>
</dbReference>
<dbReference type="EMBL" id="KT008627">
    <property type="protein sequence ID" value="AKV40664.1"/>
    <property type="molecule type" value="Genomic_DNA"/>
</dbReference>
<proteinExistence type="predicted"/>
<accession>A0A0K1R182</accession>
<evidence type="ECO:0000313" key="2">
    <source>
        <dbReference type="Proteomes" id="UP000100290"/>
    </source>
</evidence>
<sequence length="545" mass="61210">MMVPDVSFYMIVMSYISRIHKLQVYTIIYFHVRLAVTGNNEPFTGKEYNFLYISCSGKLFSKNNMLKQGFLLVATIVVVSEAQIVAREKCPAGSYGLLKTSGGGEWNGEWRTPQFNVSLRCRDTGQCKVVGPTPPWSEYGVGYGGLPNFMLWCNKTKKGWWNTTKDGKPDHSFFVYDPDKKTPAPTLGPSYPCEHKYWRARKNETWDIGPHDDFQHINCTGQKVILRTPWPYTVPGFPWKWSTPWCDLQYSCENYSDPGSCCFHHKPYFGGIGIDEGGFPDIVIKNCSEMAWGMWYFNYSDHRRSYYLLDDGMEPTPPPPSPIYLEVYCGAGSSVVLNVTAVVGNTSWIGPGPDRVSLTVKCQNFENVSLCLANVSMEYLKQHNISDNNWPSMNISSCGKEHVGLWLGITPPGTPGGRYFTFYVNVTGLPPDPVPLPPKPCGPGGSLSRRVLCDEQGQESGIPLSVEKQPPPETYTWNGPGNFSLKVECSDDGCTSDRPDDPRIGQEHLPRLIIYCDKGQDIGYWNVTDSRGCDRGDNEVIWWGN</sequence>